<reference evidence="7" key="1">
    <citation type="submission" date="2020-05" db="EMBL/GenBank/DDBJ databases">
        <authorList>
            <person name="Chiriac C."/>
            <person name="Salcher M."/>
            <person name="Ghai R."/>
            <person name="Kavagutti S V."/>
        </authorList>
    </citation>
    <scope>NUCLEOTIDE SEQUENCE</scope>
</reference>
<evidence type="ECO:0000256" key="3">
    <source>
        <dbReference type="ARBA" id="ARBA00022898"/>
    </source>
</evidence>
<dbReference type="InterPro" id="IPR015422">
    <property type="entry name" value="PyrdxlP-dep_Trfase_small"/>
</dbReference>
<keyword evidence="3" id="KW-0663">Pyridoxal phosphate</keyword>
<dbReference type="AlphaFoldDB" id="A0A6J6LWY9"/>
<dbReference type="Gene3D" id="3.40.640.10">
    <property type="entry name" value="Type I PLP-dependent aspartate aminotransferase-like (Major domain)"/>
    <property type="match status" value="1"/>
</dbReference>
<dbReference type="Gene3D" id="3.90.1150.10">
    <property type="entry name" value="Aspartate Aminotransferase, domain 1"/>
    <property type="match status" value="1"/>
</dbReference>
<evidence type="ECO:0000313" key="13">
    <source>
        <dbReference type="EMBL" id="CAB5060767.1"/>
    </source>
</evidence>
<evidence type="ECO:0000256" key="2">
    <source>
        <dbReference type="ARBA" id="ARBA00006966"/>
    </source>
</evidence>
<dbReference type="EMBL" id="CAEZWY010000019">
    <property type="protein sequence ID" value="CAB4666377.1"/>
    <property type="molecule type" value="Genomic_DNA"/>
</dbReference>
<evidence type="ECO:0000256" key="4">
    <source>
        <dbReference type="ARBA" id="ARBA00023239"/>
    </source>
</evidence>
<dbReference type="Pfam" id="PF01212">
    <property type="entry name" value="Beta_elim_lyase"/>
    <property type="match status" value="1"/>
</dbReference>
<evidence type="ECO:0000313" key="6">
    <source>
        <dbReference type="EMBL" id="CAB4587815.1"/>
    </source>
</evidence>
<evidence type="ECO:0000313" key="12">
    <source>
        <dbReference type="EMBL" id="CAB5009633.1"/>
    </source>
</evidence>
<feature type="domain" description="Aromatic amino acid beta-eliminating lyase/threonine aldolase" evidence="5">
    <location>
        <begin position="11"/>
        <end position="292"/>
    </location>
</feature>
<dbReference type="GO" id="GO:0008732">
    <property type="term" value="F:L-allo-threonine aldolase activity"/>
    <property type="evidence" value="ECO:0007669"/>
    <property type="project" value="TreeGrafter"/>
</dbReference>
<dbReference type="EMBL" id="CAFAAE010000015">
    <property type="protein sequence ID" value="CAB4785493.1"/>
    <property type="molecule type" value="Genomic_DNA"/>
</dbReference>
<dbReference type="InterPro" id="IPR015421">
    <property type="entry name" value="PyrdxlP-dep_Trfase_major"/>
</dbReference>
<dbReference type="InterPro" id="IPR015424">
    <property type="entry name" value="PyrdxlP-dep_Trfase"/>
</dbReference>
<dbReference type="EMBL" id="CAFBQT010000021">
    <property type="protein sequence ID" value="CAB5060767.1"/>
    <property type="molecule type" value="Genomic_DNA"/>
</dbReference>
<comment type="cofactor">
    <cofactor evidence="1">
        <name>pyridoxal 5'-phosphate</name>
        <dbReference type="ChEBI" id="CHEBI:597326"/>
    </cofactor>
</comment>
<dbReference type="InterPro" id="IPR001597">
    <property type="entry name" value="ArAA_b-elim_lyase/Thr_aldolase"/>
</dbReference>
<dbReference type="FunFam" id="3.40.640.10:FF:000030">
    <property type="entry name" value="Low-specificity L-threonine aldolase"/>
    <property type="match status" value="1"/>
</dbReference>
<evidence type="ECO:0000313" key="11">
    <source>
        <dbReference type="EMBL" id="CAB4972827.1"/>
    </source>
</evidence>
<dbReference type="EMBL" id="CAEZUF010000021">
    <property type="protein sequence ID" value="CAB4587815.1"/>
    <property type="molecule type" value="Genomic_DNA"/>
</dbReference>
<dbReference type="EMBL" id="CAFBPL010000012">
    <property type="protein sequence ID" value="CAB5009633.1"/>
    <property type="molecule type" value="Genomic_DNA"/>
</dbReference>
<dbReference type="EMBL" id="CAEZYX010000016">
    <property type="protein sequence ID" value="CAB4736956.1"/>
    <property type="molecule type" value="Genomic_DNA"/>
</dbReference>
<dbReference type="GO" id="GO:0006545">
    <property type="term" value="P:glycine biosynthetic process"/>
    <property type="evidence" value="ECO:0007669"/>
    <property type="project" value="TreeGrafter"/>
</dbReference>
<dbReference type="GO" id="GO:0005829">
    <property type="term" value="C:cytosol"/>
    <property type="evidence" value="ECO:0007669"/>
    <property type="project" value="TreeGrafter"/>
</dbReference>
<dbReference type="GO" id="GO:0006567">
    <property type="term" value="P:L-threonine catabolic process"/>
    <property type="evidence" value="ECO:0007669"/>
    <property type="project" value="TreeGrafter"/>
</dbReference>
<dbReference type="InterPro" id="IPR023603">
    <property type="entry name" value="Low_specificity_L-TA-like"/>
</dbReference>
<organism evidence="7">
    <name type="scientific">freshwater metagenome</name>
    <dbReference type="NCBI Taxonomy" id="449393"/>
    <lineage>
        <taxon>unclassified sequences</taxon>
        <taxon>metagenomes</taxon>
        <taxon>ecological metagenomes</taxon>
    </lineage>
</organism>
<dbReference type="NCBIfam" id="NF041359">
    <property type="entry name" value="GntG_guanitoxin"/>
    <property type="match status" value="1"/>
</dbReference>
<dbReference type="PANTHER" id="PTHR48097">
    <property type="entry name" value="L-THREONINE ALDOLASE-RELATED"/>
    <property type="match status" value="1"/>
</dbReference>
<comment type="similarity">
    <text evidence="2">Belongs to the threonine aldolase family.</text>
</comment>
<dbReference type="EMBL" id="CAFBOI010000015">
    <property type="protein sequence ID" value="CAB4972827.1"/>
    <property type="molecule type" value="Genomic_DNA"/>
</dbReference>
<gene>
    <name evidence="6" type="ORF">UFOPK1791_00363</name>
    <name evidence="7" type="ORF">UFOPK2312_00313</name>
    <name evidence="8" type="ORF">UFOPK2802_00291</name>
    <name evidence="9" type="ORF">UFOPK2982_00198</name>
    <name evidence="10" type="ORF">UFOPK3083_00340</name>
    <name evidence="11" type="ORF">UFOPK3948_00260</name>
    <name evidence="12" type="ORF">UFOPK4113_00221</name>
    <name evidence="13" type="ORF">UFOPK4355_00294</name>
</gene>
<evidence type="ECO:0000313" key="7">
    <source>
        <dbReference type="EMBL" id="CAB4666377.1"/>
    </source>
</evidence>
<evidence type="ECO:0000313" key="9">
    <source>
        <dbReference type="EMBL" id="CAB4785493.1"/>
    </source>
</evidence>
<evidence type="ECO:0000256" key="1">
    <source>
        <dbReference type="ARBA" id="ARBA00001933"/>
    </source>
</evidence>
<sequence>MTTASQLPIVDLRSDTVTRPSKGMLAAISAAKVGDDVYGDDPTVNSLEERVAEMFGMEAGLFAATGSLTNQLAIKMLVKPGEELICDEFSHIARAELGAAAVFSGITTRTWQSENGILKAANAMRIARPNSGVHLVSTTAIAIENSHNFGGGTVQSMAEIAELRKASASSGMFMHLDGARIWNAHVAQGFAFKELSQYFDTISVCLSKGLGAPIGSVMLGSKVNVASARVWRKRYGGGMRQVGIIAAAGHYALDNNIPLLKEDHRRAQILAKACAKVAPNAVDPSKVVTNIVGIELGSLNIDSATFVQAAKDEGVWVGAIGPKYVRLVTHLDLTDELVERAAAVLADLLQKALVA</sequence>
<evidence type="ECO:0000313" key="10">
    <source>
        <dbReference type="EMBL" id="CAB4800823.1"/>
    </source>
</evidence>
<keyword evidence="4" id="KW-0456">Lyase</keyword>
<dbReference type="PANTHER" id="PTHR48097:SF9">
    <property type="entry name" value="L-THREONINE ALDOLASE"/>
    <property type="match status" value="1"/>
</dbReference>
<proteinExistence type="inferred from homology"/>
<dbReference type="EMBL" id="CAFAAT010000019">
    <property type="protein sequence ID" value="CAB4800823.1"/>
    <property type="molecule type" value="Genomic_DNA"/>
</dbReference>
<evidence type="ECO:0000313" key="8">
    <source>
        <dbReference type="EMBL" id="CAB4736956.1"/>
    </source>
</evidence>
<evidence type="ECO:0000259" key="5">
    <source>
        <dbReference type="Pfam" id="PF01212"/>
    </source>
</evidence>
<accession>A0A6J6LWY9</accession>
<protein>
    <submittedName>
        <fullName evidence="7">Unannotated protein</fullName>
    </submittedName>
</protein>
<dbReference type="PIRSF" id="PIRSF017617">
    <property type="entry name" value="Thr_aldolase"/>
    <property type="match status" value="1"/>
</dbReference>
<dbReference type="SUPFAM" id="SSF53383">
    <property type="entry name" value="PLP-dependent transferases"/>
    <property type="match status" value="1"/>
</dbReference>
<name>A0A6J6LWY9_9ZZZZ</name>